<evidence type="ECO:0000313" key="2">
    <source>
        <dbReference type="EMBL" id="MFM0007709.1"/>
    </source>
</evidence>
<reference evidence="2 3" key="1">
    <citation type="journal article" date="2024" name="Chem. Sci.">
        <title>Discovery of megapolipeptins by genome mining of a Burkholderiales bacteria collection.</title>
        <authorList>
            <person name="Paulo B.S."/>
            <person name="Recchia M.J.J."/>
            <person name="Lee S."/>
            <person name="Fergusson C.H."/>
            <person name="Romanowski S.B."/>
            <person name="Hernandez A."/>
            <person name="Krull N."/>
            <person name="Liu D.Y."/>
            <person name="Cavanagh H."/>
            <person name="Bos A."/>
            <person name="Gray C.A."/>
            <person name="Murphy B.T."/>
            <person name="Linington R.G."/>
            <person name="Eustaquio A.S."/>
        </authorList>
    </citation>
    <scope>NUCLEOTIDE SEQUENCE [LARGE SCALE GENOMIC DNA]</scope>
    <source>
        <strain evidence="2 3">RL17-350-BIC-A</strain>
    </source>
</reference>
<protein>
    <submittedName>
        <fullName evidence="2">Uncharacterized protein</fullName>
    </submittedName>
</protein>
<keyword evidence="1" id="KW-1133">Transmembrane helix</keyword>
<evidence type="ECO:0000256" key="1">
    <source>
        <dbReference type="SAM" id="Phobius"/>
    </source>
</evidence>
<gene>
    <name evidence="2" type="ORF">PQR57_43110</name>
</gene>
<organism evidence="2 3">
    <name type="scientific">Paraburkholderia dipogonis</name>
    <dbReference type="NCBI Taxonomy" id="1211383"/>
    <lineage>
        <taxon>Bacteria</taxon>
        <taxon>Pseudomonadati</taxon>
        <taxon>Pseudomonadota</taxon>
        <taxon>Betaproteobacteria</taxon>
        <taxon>Burkholderiales</taxon>
        <taxon>Burkholderiaceae</taxon>
        <taxon>Paraburkholderia</taxon>
    </lineage>
</organism>
<proteinExistence type="predicted"/>
<feature type="transmembrane region" description="Helical" evidence="1">
    <location>
        <begin position="105"/>
        <end position="129"/>
    </location>
</feature>
<name>A0ABW9B5L7_9BURK</name>
<dbReference type="EMBL" id="JAQQEZ010000067">
    <property type="protein sequence ID" value="MFM0007709.1"/>
    <property type="molecule type" value="Genomic_DNA"/>
</dbReference>
<dbReference type="Proteomes" id="UP001629230">
    <property type="component" value="Unassembled WGS sequence"/>
</dbReference>
<comment type="caution">
    <text evidence="2">The sequence shown here is derived from an EMBL/GenBank/DDBJ whole genome shotgun (WGS) entry which is preliminary data.</text>
</comment>
<keyword evidence="3" id="KW-1185">Reference proteome</keyword>
<accession>A0ABW9B5L7</accession>
<evidence type="ECO:0000313" key="3">
    <source>
        <dbReference type="Proteomes" id="UP001629230"/>
    </source>
</evidence>
<sequence length="139" mass="15117">MNTPKATPKAGIGASCRLKFKRGHDFDGGCHERLNVGDFDRDDRGCVWRRDLGRFGERGATIPLVPGTSSAGFGAPQVLMYSSKDIRMVAGCLAGRNEKRAERPVFIDVLADAVSAYCPLFAGVAWIFVAKVPEKVPEF</sequence>
<keyword evidence="1" id="KW-0472">Membrane</keyword>
<keyword evidence="1" id="KW-0812">Transmembrane</keyword>
<dbReference type="RefSeq" id="WP_408182440.1">
    <property type="nucleotide sequence ID" value="NZ_JAQQEZ010000067.1"/>
</dbReference>